<dbReference type="InterPro" id="IPR000064">
    <property type="entry name" value="NLP_P60_dom"/>
</dbReference>
<accession>A0A1I1LL78</accession>
<reference evidence="6 7" key="1">
    <citation type="submission" date="2016-10" db="EMBL/GenBank/DDBJ databases">
        <authorList>
            <person name="de Groot N.N."/>
        </authorList>
    </citation>
    <scope>NUCLEOTIDE SEQUENCE [LARGE SCALE GENOMIC DNA]</scope>
    <source>
        <strain evidence="6 7">DSM 6793</strain>
    </source>
</reference>
<proteinExistence type="inferred from homology"/>
<evidence type="ECO:0000256" key="4">
    <source>
        <dbReference type="ARBA" id="ARBA00022807"/>
    </source>
</evidence>
<dbReference type="SUPFAM" id="SSF54001">
    <property type="entry name" value="Cysteine proteinases"/>
    <property type="match status" value="1"/>
</dbReference>
<keyword evidence="2" id="KW-0645">Protease</keyword>
<evidence type="ECO:0000256" key="2">
    <source>
        <dbReference type="ARBA" id="ARBA00022670"/>
    </source>
</evidence>
<dbReference type="STRING" id="927664.SAMN05421780_10921"/>
<dbReference type="PROSITE" id="PS51935">
    <property type="entry name" value="NLPC_P60"/>
    <property type="match status" value="1"/>
</dbReference>
<dbReference type="GO" id="GO:0006508">
    <property type="term" value="P:proteolysis"/>
    <property type="evidence" value="ECO:0007669"/>
    <property type="project" value="UniProtKB-KW"/>
</dbReference>
<dbReference type="RefSeq" id="WP_177199939.1">
    <property type="nucleotide sequence ID" value="NZ_FOLE01000009.1"/>
</dbReference>
<dbReference type="PANTHER" id="PTHR47053:SF1">
    <property type="entry name" value="MUREIN DD-ENDOPEPTIDASE MEPH-RELATED"/>
    <property type="match status" value="1"/>
</dbReference>
<keyword evidence="4" id="KW-0788">Thiol protease</keyword>
<comment type="similarity">
    <text evidence="1">Belongs to the peptidase C40 family.</text>
</comment>
<name>A0A1I1LL78_9BACT</name>
<dbReference type="EMBL" id="FOLE01000009">
    <property type="protein sequence ID" value="SFC73799.1"/>
    <property type="molecule type" value="Genomic_DNA"/>
</dbReference>
<dbReference type="Gene3D" id="1.25.40.10">
    <property type="entry name" value="Tetratricopeptide repeat domain"/>
    <property type="match status" value="1"/>
</dbReference>
<dbReference type="Pfam" id="PF00877">
    <property type="entry name" value="NLPC_P60"/>
    <property type="match status" value="1"/>
</dbReference>
<feature type="domain" description="NlpC/P60" evidence="5">
    <location>
        <begin position="186"/>
        <end position="315"/>
    </location>
</feature>
<dbReference type="InterPro" id="IPR051202">
    <property type="entry name" value="Peptidase_C40"/>
</dbReference>
<evidence type="ECO:0000259" key="5">
    <source>
        <dbReference type="PROSITE" id="PS51935"/>
    </source>
</evidence>
<keyword evidence="7" id="KW-1185">Reference proteome</keyword>
<dbReference type="InterPro" id="IPR011990">
    <property type="entry name" value="TPR-like_helical_dom_sf"/>
</dbReference>
<organism evidence="6 7">
    <name type="scientific">Flexibacter flexilis DSM 6793</name>
    <dbReference type="NCBI Taxonomy" id="927664"/>
    <lineage>
        <taxon>Bacteria</taxon>
        <taxon>Pseudomonadati</taxon>
        <taxon>Bacteroidota</taxon>
        <taxon>Cytophagia</taxon>
        <taxon>Cytophagales</taxon>
        <taxon>Flexibacteraceae</taxon>
        <taxon>Flexibacter</taxon>
    </lineage>
</organism>
<gene>
    <name evidence="6" type="ORF">SAMN05421780_10921</name>
</gene>
<dbReference type="AlphaFoldDB" id="A0A1I1LL78"/>
<dbReference type="PANTHER" id="PTHR47053">
    <property type="entry name" value="MUREIN DD-ENDOPEPTIDASE MEPH-RELATED"/>
    <property type="match status" value="1"/>
</dbReference>
<dbReference type="Gene3D" id="3.90.1720.10">
    <property type="entry name" value="endopeptidase domain like (from Nostoc punctiforme)"/>
    <property type="match status" value="1"/>
</dbReference>
<dbReference type="InterPro" id="IPR038765">
    <property type="entry name" value="Papain-like_cys_pep_sf"/>
</dbReference>
<evidence type="ECO:0000313" key="7">
    <source>
        <dbReference type="Proteomes" id="UP000199514"/>
    </source>
</evidence>
<dbReference type="Proteomes" id="UP000199514">
    <property type="component" value="Unassembled WGS sequence"/>
</dbReference>
<evidence type="ECO:0000256" key="1">
    <source>
        <dbReference type="ARBA" id="ARBA00007074"/>
    </source>
</evidence>
<sequence length="316" mass="35595">MKMTLLLLLLLPVLAVGQSFEKLEKLYTQQRYEKLICKSQKAARKYPRAAVPHFYKAKAYFAIAQSPDRDLRQQYPDAANECMKALFVVQTKDQTHTLLGSADTVFMVAVSRFLQENVSKSMAANNLPEAKRYAQMAIRLFADTTPQYAILYPSVPKTAITQSLSAAKDSSVISPNLPLWVVPTQQPNRQDVVQVAKKLVGARYHWTGETPKTGFDCSGLLLYVMRNFGYDFIHGTKEMAQLGKEVPLQEAQKGDWVFFGERGADNTYHIRHVGMIISDKGQTPEVIHSVTRGVATNRLDAGYWSRQVLFVRSVLD</sequence>
<dbReference type="GO" id="GO:0008234">
    <property type="term" value="F:cysteine-type peptidase activity"/>
    <property type="evidence" value="ECO:0007669"/>
    <property type="project" value="UniProtKB-KW"/>
</dbReference>
<protein>
    <submittedName>
        <fullName evidence="6">Cell wall-associated hydrolase, NlpC family</fullName>
    </submittedName>
</protein>
<evidence type="ECO:0000313" key="6">
    <source>
        <dbReference type="EMBL" id="SFC73799.1"/>
    </source>
</evidence>
<keyword evidence="3 6" id="KW-0378">Hydrolase</keyword>
<evidence type="ECO:0000256" key="3">
    <source>
        <dbReference type="ARBA" id="ARBA00022801"/>
    </source>
</evidence>